<evidence type="ECO:0000313" key="2">
    <source>
        <dbReference type="Proteomes" id="UP000182100"/>
    </source>
</evidence>
<gene>
    <name evidence="1" type="ORF">SAMN05216505_105290</name>
</gene>
<evidence type="ECO:0000313" key="1">
    <source>
        <dbReference type="EMBL" id="SDD14997.1"/>
    </source>
</evidence>
<dbReference type="Proteomes" id="UP000182100">
    <property type="component" value="Unassembled WGS sequence"/>
</dbReference>
<name>A0A1G6SFS2_9ACTN</name>
<evidence type="ECO:0008006" key="3">
    <source>
        <dbReference type="Google" id="ProtNLM"/>
    </source>
</evidence>
<protein>
    <recommendedName>
        <fullName evidence="3">DUF4034 domain-containing protein</fullName>
    </recommendedName>
</protein>
<organism evidence="1 2">
    <name type="scientific">Streptomyces prasinopilosus</name>
    <dbReference type="NCBI Taxonomy" id="67344"/>
    <lineage>
        <taxon>Bacteria</taxon>
        <taxon>Bacillati</taxon>
        <taxon>Actinomycetota</taxon>
        <taxon>Actinomycetes</taxon>
        <taxon>Kitasatosporales</taxon>
        <taxon>Streptomycetaceae</taxon>
        <taxon>Streptomyces</taxon>
    </lineage>
</organism>
<reference evidence="2" key="1">
    <citation type="submission" date="2016-10" db="EMBL/GenBank/DDBJ databases">
        <authorList>
            <person name="Varghese N."/>
            <person name="Submissions S."/>
        </authorList>
    </citation>
    <scope>NUCLEOTIDE SEQUENCE [LARGE SCALE GENOMIC DNA]</scope>
    <source>
        <strain evidence="2">CGMCC 4.3504</strain>
    </source>
</reference>
<dbReference type="EMBL" id="FMZK01000005">
    <property type="protein sequence ID" value="SDD14997.1"/>
    <property type="molecule type" value="Genomic_DNA"/>
</dbReference>
<dbReference type="RefSeq" id="WP_055573174.1">
    <property type="nucleotide sequence ID" value="NZ_FMZK01000005.1"/>
</dbReference>
<accession>A0A1G6SFS2</accession>
<sequence length="324" mass="35181">MSLFSSRTGKRPRLVPALDDAALARVLRQVSKRGGNVKSTEVTLVAAFLEETGDDWDRRGHRVTVLAGETAESKSDLASAWLAREPKNPDALVFHSWVGLMRGLRDRHLDDAAQLVTQCHRAAELKPADPLPWVALLGMARLERYPQSEVNAIWREATGRDRWHREAYLQMLAHLSPEEGGSSAAVLDFIDVVRPRIPANAPCAAIELTAAVRQYQGLVAQGGVRAMTAGQLWEGGQIAAALEQAASLWAKPGFFQHAAAQADLNVLAYALCAAGRAVDANHVFEALQGTVTPWPWNDDGPAVQRFEQHRAKAERGRQGGVGGA</sequence>
<proteinExistence type="predicted"/>
<dbReference type="STRING" id="67344.SAMN05216505_105290"/>
<keyword evidence="2" id="KW-1185">Reference proteome</keyword>
<dbReference type="AlphaFoldDB" id="A0A1G6SFS2"/>